<evidence type="ECO:0000259" key="5">
    <source>
        <dbReference type="Pfam" id="PF07731"/>
    </source>
</evidence>
<feature type="domain" description="Plastocyanin-like" evidence="5">
    <location>
        <begin position="390"/>
        <end position="498"/>
    </location>
</feature>
<dbReference type="Pfam" id="PF07731">
    <property type="entry name" value="Cu-oxidase_2"/>
    <property type="match status" value="1"/>
</dbReference>
<dbReference type="InterPro" id="IPR001117">
    <property type="entry name" value="Cu-oxidase_2nd"/>
</dbReference>
<dbReference type="KEGG" id="ebla:JGUZn3_17620"/>
<reference evidence="7 8" key="1">
    <citation type="submission" date="2020-08" db="EMBL/GenBank/DDBJ databases">
        <title>Complete genome sequence of Entomobacter blattae G55GP.</title>
        <authorList>
            <person name="Poehlein A."/>
            <person name="Guzman J."/>
            <person name="Daniel R."/>
            <person name="Vilcinskas A."/>
        </authorList>
    </citation>
    <scope>NUCLEOTIDE SEQUENCE [LARGE SCALE GENOMIC DNA]</scope>
    <source>
        <strain evidence="7 8">G55GP</strain>
    </source>
</reference>
<dbReference type="GO" id="GO:0005507">
    <property type="term" value="F:copper ion binding"/>
    <property type="evidence" value="ECO:0007669"/>
    <property type="project" value="InterPro"/>
</dbReference>
<evidence type="ECO:0000313" key="7">
    <source>
        <dbReference type="EMBL" id="QNT78979.1"/>
    </source>
</evidence>
<evidence type="ECO:0000256" key="3">
    <source>
        <dbReference type="ARBA" id="ARBA00023008"/>
    </source>
</evidence>
<evidence type="ECO:0000259" key="4">
    <source>
        <dbReference type="Pfam" id="PF00394"/>
    </source>
</evidence>
<evidence type="ECO:0000313" key="8">
    <source>
        <dbReference type="Proteomes" id="UP000516349"/>
    </source>
</evidence>
<dbReference type="PANTHER" id="PTHR11709">
    <property type="entry name" value="MULTI-COPPER OXIDASE"/>
    <property type="match status" value="1"/>
</dbReference>
<keyword evidence="3" id="KW-0186">Copper</keyword>
<dbReference type="Gene3D" id="2.60.40.420">
    <property type="entry name" value="Cupredoxins - blue copper proteins"/>
    <property type="match status" value="3"/>
</dbReference>
<keyword evidence="2 7" id="KW-0560">Oxidoreductase</keyword>
<evidence type="ECO:0000256" key="2">
    <source>
        <dbReference type="ARBA" id="ARBA00023002"/>
    </source>
</evidence>
<protein>
    <submittedName>
        <fullName evidence="7">Multicopper oxidase MmcO</fullName>
        <ecNumber evidence="7">1.16.3.1</ecNumber>
    </submittedName>
</protein>
<dbReference type="Pfam" id="PF00394">
    <property type="entry name" value="Cu-oxidase"/>
    <property type="match status" value="1"/>
</dbReference>
<dbReference type="GO" id="GO:0004322">
    <property type="term" value="F:ferroxidase activity"/>
    <property type="evidence" value="ECO:0007669"/>
    <property type="project" value="UniProtKB-EC"/>
</dbReference>
<sequence>MIRRRQFLLANTFAASTVFLSEKSGYARSDSSSAQPLGGEGTLSRKADYTLTIEEGRIEPKPGHILQTYLYNGHAPGPLLKMKEGQEIVVDIHNKTPHPEILHWHGFILPGELDGSMEEGTPFILPQTTIRQAFTPTVAGLRAYHTHVRAGKNLTLGLYTGLIGPVYIEPKQNPGRYDREVFLTLKEYGPAFSAEKMDDEDYLLPKQQNTALKAELEKKQAANKALNLPDDLDLVYEYYTINGHCLGFGEPIKVKQGEKVLLHILNGSATEARSLALPDHSFKVVALDGNPVPVQASVPVLWLGALERVSAIVEMNNPGVWVMGDVQAKARNKGMGIIVEYAGQQGKAQWKKPTDMTWDYRLFSKKTPSSSKPDGIFDFHISEHHNPDRHINVNLWTINGKTFNSTNKTGYYPVEYGKRYRLRFYNPTDEAHPLHLHRHNFEVVNIAGSSISGLMKDVIMVGSCQTLEVDFIADQKGASLFHCHMQHHMDYGFMAVFECQ</sequence>
<dbReference type="InterPro" id="IPR008972">
    <property type="entry name" value="Cupredoxin"/>
</dbReference>
<organism evidence="7 8">
    <name type="scientific">Entomobacter blattae</name>
    <dbReference type="NCBI Taxonomy" id="2762277"/>
    <lineage>
        <taxon>Bacteria</taxon>
        <taxon>Pseudomonadati</taxon>
        <taxon>Pseudomonadota</taxon>
        <taxon>Alphaproteobacteria</taxon>
        <taxon>Acetobacterales</taxon>
        <taxon>Acetobacteraceae</taxon>
        <taxon>Entomobacter</taxon>
    </lineage>
</organism>
<dbReference type="EMBL" id="CP060244">
    <property type="protein sequence ID" value="QNT78979.1"/>
    <property type="molecule type" value="Genomic_DNA"/>
</dbReference>
<gene>
    <name evidence="7" type="primary">mmcO</name>
    <name evidence="7" type="ORF">JGUZn3_17620</name>
</gene>
<dbReference type="SUPFAM" id="SSF49503">
    <property type="entry name" value="Cupredoxins"/>
    <property type="match status" value="3"/>
</dbReference>
<dbReference type="Proteomes" id="UP000516349">
    <property type="component" value="Chromosome"/>
</dbReference>
<name>A0A7H1NT69_9PROT</name>
<dbReference type="InterPro" id="IPR011706">
    <property type="entry name" value="Cu-oxidase_C"/>
</dbReference>
<dbReference type="RefSeq" id="WP_203413188.1">
    <property type="nucleotide sequence ID" value="NZ_CP060244.1"/>
</dbReference>
<dbReference type="AlphaFoldDB" id="A0A7H1NT69"/>
<feature type="domain" description="Plastocyanin-like" evidence="6">
    <location>
        <begin position="53"/>
        <end position="172"/>
    </location>
</feature>
<keyword evidence="8" id="KW-1185">Reference proteome</keyword>
<dbReference type="InterPro" id="IPR011707">
    <property type="entry name" value="Cu-oxidase-like_N"/>
</dbReference>
<evidence type="ECO:0000259" key="6">
    <source>
        <dbReference type="Pfam" id="PF07732"/>
    </source>
</evidence>
<dbReference type="EC" id="1.16.3.1" evidence="7"/>
<keyword evidence="1" id="KW-0479">Metal-binding</keyword>
<proteinExistence type="predicted"/>
<dbReference type="PANTHER" id="PTHR11709:SF394">
    <property type="entry name" value="FI03373P-RELATED"/>
    <property type="match status" value="1"/>
</dbReference>
<accession>A0A7H1NT69</accession>
<dbReference type="InterPro" id="IPR045087">
    <property type="entry name" value="Cu-oxidase_fam"/>
</dbReference>
<dbReference type="Pfam" id="PF07732">
    <property type="entry name" value="Cu-oxidase_3"/>
    <property type="match status" value="1"/>
</dbReference>
<feature type="domain" description="Plastocyanin-like" evidence="4">
    <location>
        <begin position="217"/>
        <end position="325"/>
    </location>
</feature>
<evidence type="ECO:0000256" key="1">
    <source>
        <dbReference type="ARBA" id="ARBA00022723"/>
    </source>
</evidence>